<dbReference type="PANTHER" id="PTHR48081:SF6">
    <property type="entry name" value="PEPTIDASE S9 PROLYL OLIGOPEPTIDASE CATALYTIC DOMAIN-CONTAINING PROTEIN"/>
    <property type="match status" value="1"/>
</dbReference>
<dbReference type="Gene3D" id="3.40.50.1820">
    <property type="entry name" value="alpha/beta hydrolase"/>
    <property type="match status" value="1"/>
</dbReference>
<dbReference type="InterPro" id="IPR050300">
    <property type="entry name" value="GDXG_lipolytic_enzyme"/>
</dbReference>
<evidence type="ECO:0000259" key="2">
    <source>
        <dbReference type="Pfam" id="PF20434"/>
    </source>
</evidence>
<evidence type="ECO:0000313" key="3">
    <source>
        <dbReference type="EMBL" id="MFC4870456.1"/>
    </source>
</evidence>
<dbReference type="RefSeq" id="WP_377061008.1">
    <property type="nucleotide sequence ID" value="NZ_JBHSJJ010000001.1"/>
</dbReference>
<dbReference type="SUPFAM" id="SSF53474">
    <property type="entry name" value="alpha/beta-Hydrolases"/>
    <property type="match status" value="1"/>
</dbReference>
<dbReference type="InterPro" id="IPR029058">
    <property type="entry name" value="AB_hydrolase_fold"/>
</dbReference>
<feature type="domain" description="BD-FAE-like" evidence="2">
    <location>
        <begin position="63"/>
        <end position="263"/>
    </location>
</feature>
<keyword evidence="4" id="KW-1185">Reference proteome</keyword>
<name>A0ABV9SVX8_9BACT</name>
<organism evidence="3 4">
    <name type="scientific">Negadavirga shengliensis</name>
    <dbReference type="NCBI Taxonomy" id="1389218"/>
    <lineage>
        <taxon>Bacteria</taxon>
        <taxon>Pseudomonadati</taxon>
        <taxon>Bacteroidota</taxon>
        <taxon>Cytophagia</taxon>
        <taxon>Cytophagales</taxon>
        <taxon>Cyclobacteriaceae</taxon>
        <taxon>Negadavirga</taxon>
    </lineage>
</organism>
<protein>
    <submittedName>
        <fullName evidence="3">Alpha/beta hydrolase</fullName>
    </submittedName>
</protein>
<dbReference type="Proteomes" id="UP001595818">
    <property type="component" value="Unassembled WGS sequence"/>
</dbReference>
<dbReference type="InterPro" id="IPR049492">
    <property type="entry name" value="BD-FAE-like_dom"/>
</dbReference>
<proteinExistence type="predicted"/>
<sequence length="308" mass="34590">MIKVVLLLFCVVGFGMSLWAQEGLITLNLYNGEAPYHKQTRIKEEIQHHDIISVRSVQDPQIQVFLPSKRNATGKAVIICPGGGYGVLAYDWEGIDIAKWLNSHGIAGIVLKYRLPSRETQTEPHIVPMVDGQRAIRMVRHHAEQWNIDPEQIGIMGFSAGGHLASTLGTRYDDGNPGSNDPIEGKHCRPNFMILGYPVISFTQHITHIGSRNNLIGTDPDQKWVDFFSNELQVQPDTPPTFIFHSQDDKGVPVQHSLLFYEGLVKNQVPAEMHLYPTGGHGYSLSINKEGTQQGWMENCIRWIQHLP</sequence>
<dbReference type="GO" id="GO:0016787">
    <property type="term" value="F:hydrolase activity"/>
    <property type="evidence" value="ECO:0007669"/>
    <property type="project" value="UniProtKB-KW"/>
</dbReference>
<dbReference type="PANTHER" id="PTHR48081">
    <property type="entry name" value="AB HYDROLASE SUPERFAMILY PROTEIN C4A8.06C"/>
    <property type="match status" value="1"/>
</dbReference>
<keyword evidence="1 3" id="KW-0378">Hydrolase</keyword>
<accession>A0ABV9SVX8</accession>
<comment type="caution">
    <text evidence="3">The sequence shown here is derived from an EMBL/GenBank/DDBJ whole genome shotgun (WGS) entry which is preliminary data.</text>
</comment>
<reference evidence="4" key="1">
    <citation type="journal article" date="2019" name="Int. J. Syst. Evol. Microbiol.">
        <title>The Global Catalogue of Microorganisms (GCM) 10K type strain sequencing project: providing services to taxonomists for standard genome sequencing and annotation.</title>
        <authorList>
            <consortium name="The Broad Institute Genomics Platform"/>
            <consortium name="The Broad Institute Genome Sequencing Center for Infectious Disease"/>
            <person name="Wu L."/>
            <person name="Ma J."/>
        </authorList>
    </citation>
    <scope>NUCLEOTIDE SEQUENCE [LARGE SCALE GENOMIC DNA]</scope>
    <source>
        <strain evidence="4">CGMCC 4.7466</strain>
    </source>
</reference>
<dbReference type="Pfam" id="PF20434">
    <property type="entry name" value="BD-FAE"/>
    <property type="match status" value="1"/>
</dbReference>
<evidence type="ECO:0000313" key="4">
    <source>
        <dbReference type="Proteomes" id="UP001595818"/>
    </source>
</evidence>
<dbReference type="EMBL" id="JBHSJJ010000001">
    <property type="protein sequence ID" value="MFC4870456.1"/>
    <property type="molecule type" value="Genomic_DNA"/>
</dbReference>
<gene>
    <name evidence="3" type="ORF">ACFPFU_02075</name>
</gene>
<evidence type="ECO:0000256" key="1">
    <source>
        <dbReference type="ARBA" id="ARBA00022801"/>
    </source>
</evidence>